<sequence length="245" mass="28222">MVSVNSYGQIIGDALPNWQVCTFPERKTLRGKFCRLEPLKVEKHGRNLFSSFSQMGDDRLWTYVPLGPFKDYDDFENVYAKLAQDSSALHFAILTAETDLPIGTIALIRIDNGNGSIEIGFVVFSPALQRTPMASECQFLLMKYVFEDLGYRRLEWKCDSLNEPSKACAQRLGFHFEGTFRNAAVYKGRSRDTSWLSITDYEWPIIQKSFEAWLKDNNFVEGKQQRRLVDIRMEIAKGAEHHKFP</sequence>
<dbReference type="PROSITE" id="PS51186">
    <property type="entry name" value="GNAT"/>
    <property type="match status" value="1"/>
</dbReference>
<dbReference type="SUPFAM" id="SSF55729">
    <property type="entry name" value="Acyl-CoA N-acyltransferases (Nat)"/>
    <property type="match status" value="1"/>
</dbReference>
<dbReference type="EMBL" id="LT598460">
    <property type="protein sequence ID" value="SCU77387.1"/>
    <property type="molecule type" value="Genomic_DNA"/>
</dbReference>
<dbReference type="PANTHER" id="PTHR43441">
    <property type="entry name" value="RIBOSOMAL-PROTEIN-SERINE ACETYLTRANSFERASE"/>
    <property type="match status" value="1"/>
</dbReference>
<dbReference type="Gene3D" id="3.40.630.30">
    <property type="match status" value="1"/>
</dbReference>
<dbReference type="GO" id="GO:0008999">
    <property type="term" value="F:protein-N-terminal-alanine acetyltransferase activity"/>
    <property type="evidence" value="ECO:0007669"/>
    <property type="project" value="TreeGrafter"/>
</dbReference>
<accession>A0A1G4ILH1</accession>
<proteinExistence type="predicted"/>
<protein>
    <submittedName>
        <fullName evidence="2">LADA_0A00188g1_1</fullName>
    </submittedName>
</protein>
<dbReference type="PANTHER" id="PTHR43441:SF2">
    <property type="entry name" value="FAMILY ACETYLTRANSFERASE, PUTATIVE (AFU_ORTHOLOGUE AFUA_7G00850)-RELATED"/>
    <property type="match status" value="1"/>
</dbReference>
<organism evidence="2 3">
    <name type="scientific">Lachancea dasiensis</name>
    <dbReference type="NCBI Taxonomy" id="1072105"/>
    <lineage>
        <taxon>Eukaryota</taxon>
        <taxon>Fungi</taxon>
        <taxon>Dikarya</taxon>
        <taxon>Ascomycota</taxon>
        <taxon>Saccharomycotina</taxon>
        <taxon>Saccharomycetes</taxon>
        <taxon>Saccharomycetales</taxon>
        <taxon>Saccharomycetaceae</taxon>
        <taxon>Lachancea</taxon>
    </lineage>
</organism>
<name>A0A1G4ILH1_9SACH</name>
<dbReference type="OrthoDB" id="41238at2759"/>
<feature type="domain" description="N-acetyltransferase" evidence="1">
    <location>
        <begin position="43"/>
        <end position="192"/>
    </location>
</feature>
<dbReference type="Proteomes" id="UP000190274">
    <property type="component" value="Chromosome A"/>
</dbReference>
<evidence type="ECO:0000313" key="3">
    <source>
        <dbReference type="Proteomes" id="UP000190274"/>
    </source>
</evidence>
<reference evidence="2 3" key="1">
    <citation type="submission" date="2016-03" db="EMBL/GenBank/DDBJ databases">
        <authorList>
            <person name="Devillers H."/>
        </authorList>
    </citation>
    <scope>NUCLEOTIDE SEQUENCE [LARGE SCALE GENOMIC DNA]</scope>
    <source>
        <strain evidence="2">CBS 10888</strain>
    </source>
</reference>
<dbReference type="InterPro" id="IPR000182">
    <property type="entry name" value="GNAT_dom"/>
</dbReference>
<dbReference type="AlphaFoldDB" id="A0A1G4ILH1"/>
<dbReference type="FunFam" id="3.40.630.30:FF:000047">
    <property type="entry name" value="Acetyltransferase, GNAT family"/>
    <property type="match status" value="1"/>
</dbReference>
<evidence type="ECO:0000313" key="2">
    <source>
        <dbReference type="EMBL" id="SCU77387.1"/>
    </source>
</evidence>
<dbReference type="InterPro" id="IPR051908">
    <property type="entry name" value="Ribosomal_N-acetyltransferase"/>
</dbReference>
<dbReference type="Pfam" id="PF13302">
    <property type="entry name" value="Acetyltransf_3"/>
    <property type="match status" value="1"/>
</dbReference>
<keyword evidence="3" id="KW-1185">Reference proteome</keyword>
<gene>
    <name evidence="2" type="ORF">LADA_0A00188G</name>
</gene>
<dbReference type="InterPro" id="IPR016181">
    <property type="entry name" value="Acyl_CoA_acyltransferase"/>
</dbReference>
<evidence type="ECO:0000259" key="1">
    <source>
        <dbReference type="PROSITE" id="PS51186"/>
    </source>
</evidence>
<dbReference type="GO" id="GO:1990189">
    <property type="term" value="F:protein N-terminal-serine acetyltransferase activity"/>
    <property type="evidence" value="ECO:0007669"/>
    <property type="project" value="TreeGrafter"/>
</dbReference>